<comment type="caution">
    <text evidence="1">The sequence shown here is derived from an EMBL/GenBank/DDBJ whole genome shotgun (WGS) entry which is preliminary data.</text>
</comment>
<accession>A0AAW0DIZ4</accession>
<dbReference type="Proteomes" id="UP001383192">
    <property type="component" value="Unassembled WGS sequence"/>
</dbReference>
<protein>
    <submittedName>
        <fullName evidence="1">Uncharacterized protein</fullName>
    </submittedName>
</protein>
<evidence type="ECO:0000313" key="1">
    <source>
        <dbReference type="EMBL" id="KAK7051233.1"/>
    </source>
</evidence>
<dbReference type="SUPFAM" id="SSF48403">
    <property type="entry name" value="Ankyrin repeat"/>
    <property type="match status" value="1"/>
</dbReference>
<dbReference type="InterPro" id="IPR036770">
    <property type="entry name" value="Ankyrin_rpt-contain_sf"/>
</dbReference>
<keyword evidence="2" id="KW-1185">Reference proteome</keyword>
<evidence type="ECO:0000313" key="2">
    <source>
        <dbReference type="Proteomes" id="UP001383192"/>
    </source>
</evidence>
<reference evidence="1 2" key="1">
    <citation type="submission" date="2024-01" db="EMBL/GenBank/DDBJ databases">
        <title>A draft genome for a cacao thread blight-causing isolate of Paramarasmius palmivorus.</title>
        <authorList>
            <person name="Baruah I.K."/>
            <person name="Bukari Y."/>
            <person name="Amoako-Attah I."/>
            <person name="Meinhardt L.W."/>
            <person name="Bailey B.A."/>
            <person name="Cohen S.P."/>
        </authorList>
    </citation>
    <scope>NUCLEOTIDE SEQUENCE [LARGE SCALE GENOMIC DNA]</scope>
    <source>
        <strain evidence="1 2">GH-12</strain>
    </source>
</reference>
<name>A0AAW0DIZ4_9AGAR</name>
<dbReference type="AlphaFoldDB" id="A0AAW0DIZ4"/>
<proteinExistence type="predicted"/>
<gene>
    <name evidence="1" type="ORF">VNI00_004733</name>
</gene>
<dbReference type="EMBL" id="JAYKXP010000013">
    <property type="protein sequence ID" value="KAK7051233.1"/>
    <property type="molecule type" value="Genomic_DNA"/>
</dbReference>
<sequence>MPASKSCHPSLPPEFLEQLEADPNLLTNKSHVFDSRQEQFRRDVRKDTQDRLSVEIEVVRDTNSGGSRTIQNSSQLCYPPSFRRIQGLVDNMSGFQAGDEKTMLHMAACDGDVALAIRDDSYGIDIDRKDKNGVTALLLSLAKLVSLPRLPTLVLTTLIPLINLTTTNQHVLSAIDLQGMEYDAGEKVAKVWMGKRSLGLDLAL</sequence>
<organism evidence="1 2">
    <name type="scientific">Paramarasmius palmivorus</name>
    <dbReference type="NCBI Taxonomy" id="297713"/>
    <lineage>
        <taxon>Eukaryota</taxon>
        <taxon>Fungi</taxon>
        <taxon>Dikarya</taxon>
        <taxon>Basidiomycota</taxon>
        <taxon>Agaricomycotina</taxon>
        <taxon>Agaricomycetes</taxon>
        <taxon>Agaricomycetidae</taxon>
        <taxon>Agaricales</taxon>
        <taxon>Marasmiineae</taxon>
        <taxon>Marasmiaceae</taxon>
        <taxon>Paramarasmius</taxon>
    </lineage>
</organism>